<dbReference type="GO" id="GO:0009307">
    <property type="term" value="P:DNA restriction-modification system"/>
    <property type="evidence" value="ECO:0007669"/>
    <property type="project" value="InterPro"/>
</dbReference>
<keyword evidence="3" id="KW-0255">Endonuclease</keyword>
<dbReference type="EMBL" id="VKLW01000036">
    <property type="protein sequence ID" value="TYK32217.1"/>
    <property type="molecule type" value="Genomic_DNA"/>
</dbReference>
<dbReference type="Proteomes" id="UP000324383">
    <property type="component" value="Unassembled WGS sequence"/>
</dbReference>
<proteinExistence type="predicted"/>
<dbReference type="Pfam" id="PF06616">
    <property type="entry name" value="BsuBI_PstI_RE"/>
    <property type="match status" value="1"/>
</dbReference>
<dbReference type="Pfam" id="PF17728">
    <property type="entry name" value="BsuBI_PstI_RE_N"/>
    <property type="match status" value="1"/>
</dbReference>
<organism evidence="3 4">
    <name type="scientific">Bacteroides pyogenes</name>
    <dbReference type="NCBI Taxonomy" id="310300"/>
    <lineage>
        <taxon>Bacteria</taxon>
        <taxon>Pseudomonadati</taxon>
        <taxon>Bacteroidota</taxon>
        <taxon>Bacteroidia</taxon>
        <taxon>Bacteroidales</taxon>
        <taxon>Bacteroidaceae</taxon>
        <taxon>Bacteroides</taxon>
    </lineage>
</organism>
<evidence type="ECO:0000259" key="1">
    <source>
        <dbReference type="Pfam" id="PF06616"/>
    </source>
</evidence>
<dbReference type="GO" id="GO:0000287">
    <property type="term" value="F:magnesium ion binding"/>
    <property type="evidence" value="ECO:0007669"/>
    <property type="project" value="InterPro"/>
</dbReference>
<evidence type="ECO:0000313" key="4">
    <source>
        <dbReference type="Proteomes" id="UP000324383"/>
    </source>
</evidence>
<evidence type="ECO:0000313" key="3">
    <source>
        <dbReference type="EMBL" id="TYK32217.1"/>
    </source>
</evidence>
<dbReference type="Gene3D" id="1.10.10.1820">
    <property type="entry name" value="BsuBI/PstI restriction endonuclease-like"/>
    <property type="match status" value="1"/>
</dbReference>
<dbReference type="GO" id="GO:0009036">
    <property type="term" value="F:type II site-specific deoxyribonuclease activity"/>
    <property type="evidence" value="ECO:0007669"/>
    <property type="project" value="InterPro"/>
</dbReference>
<keyword evidence="3" id="KW-0540">Nuclease</keyword>
<dbReference type="InterPro" id="IPR041962">
    <property type="entry name" value="BsuBI/PstI_N_sf"/>
</dbReference>
<comment type="caution">
    <text evidence="3">The sequence shown here is derived from an EMBL/GenBank/DDBJ whole genome shotgun (WGS) entry which is preliminary data.</text>
</comment>
<protein>
    <submittedName>
        <fullName evidence="3">Restriction endonuclease</fullName>
    </submittedName>
</protein>
<evidence type="ECO:0000259" key="2">
    <source>
        <dbReference type="Pfam" id="PF17728"/>
    </source>
</evidence>
<dbReference type="InterPro" id="IPR009528">
    <property type="entry name" value="Restrct_endonuc_II_BsuBI_C"/>
</dbReference>
<sequence>MSKISEAQEILSVLGLPPAQQNEISALTLLALCGLKEKDKWTDTTRNSLKISKDIMAFVNRNYKKEQPYAPNTRETFRRQVLHQFLQARIVDYNPDNPALPVNSPNAHYKLTEEACEVIKSYNTGEWKTKAQSFNNAVGRLIEEYEKNRMMEMIPVTIEDVEFKLSPGKHNEIQAMVINEFAPRFASGSKVLYIGDTANKDLYCNKELLKEIGIPITEHSKLPDIVIYDSYKEWLFLIEVVTSHGPVSPKRVIELEDFTKECKAGKVYVTAFPDKTEFKKHVADIAWETEVWIAENPDHMIHFNGDRFIGPRN</sequence>
<accession>A0A5D3E7Y2</accession>
<keyword evidence="4" id="KW-1185">Reference proteome</keyword>
<dbReference type="AlphaFoldDB" id="A0A5D3E7Y2"/>
<name>A0A5D3E7Y2_9BACE</name>
<dbReference type="InterPro" id="IPR041963">
    <property type="entry name" value="BsuBI/PstI_C_sf"/>
</dbReference>
<dbReference type="RefSeq" id="WP_148730873.1">
    <property type="nucleotide sequence ID" value="NZ_JADRFO010000007.1"/>
</dbReference>
<reference evidence="3 4" key="1">
    <citation type="submission" date="2019-07" db="EMBL/GenBank/DDBJ databases">
        <title>Draft Genome Sequences of Bacteroides pyogenes Strains Isolated from the Uterus Holstein Dairy Cows with Metritis.</title>
        <authorList>
            <person name="Cunha F."/>
            <person name="Galvao K.N."/>
            <person name="Jeon S.J."/>
            <person name="Jeong K.C."/>
        </authorList>
    </citation>
    <scope>NUCLEOTIDE SEQUENCE [LARGE SCALE GENOMIC DNA]</scope>
    <source>
        <strain evidence="3 4">KG-31</strain>
    </source>
</reference>
<feature type="domain" description="BsuBI/PstI restriction endonuclease" evidence="1">
    <location>
        <begin position="154"/>
        <end position="305"/>
    </location>
</feature>
<keyword evidence="3" id="KW-0378">Hydrolase</keyword>
<dbReference type="Gene3D" id="3.40.1350.80">
    <property type="match status" value="1"/>
</dbReference>
<dbReference type="GO" id="GO:0003677">
    <property type="term" value="F:DNA binding"/>
    <property type="evidence" value="ECO:0007669"/>
    <property type="project" value="InterPro"/>
</dbReference>
<dbReference type="InterPro" id="IPR041454">
    <property type="entry name" value="BsuBI/PstI_N"/>
</dbReference>
<gene>
    <name evidence="3" type="ORF">FNJ60_13130</name>
</gene>
<feature type="domain" description="BsuBI/PstI restriction endonuclease HTH" evidence="2">
    <location>
        <begin position="2"/>
        <end position="142"/>
    </location>
</feature>